<dbReference type="InterPro" id="IPR035963">
    <property type="entry name" value="FERM_2"/>
</dbReference>
<dbReference type="CDD" id="cd14473">
    <property type="entry name" value="FERM_B-lobe"/>
    <property type="match status" value="1"/>
</dbReference>
<sequence length="86" mass="9878">MDPILFSFRVKFYPPDPLRLKEEITRYQVYQQLKRDLLHGRLYCSPGEAALLAGCIVQRFYFRIISGINNAAIKLVLDISATNISS</sequence>
<protein>
    <submittedName>
        <fullName evidence="2">FERM domain-containing protein 3</fullName>
    </submittedName>
</protein>
<feature type="domain" description="FERM" evidence="1">
    <location>
        <begin position="1"/>
        <end position="86"/>
    </location>
</feature>
<dbReference type="PANTHER" id="PTHR23280:SF32">
    <property type="entry name" value="FI22325P1"/>
    <property type="match status" value="1"/>
</dbReference>
<dbReference type="PANTHER" id="PTHR23280">
    <property type="entry name" value="4.1 G PROTEIN"/>
    <property type="match status" value="1"/>
</dbReference>
<evidence type="ECO:0000313" key="2">
    <source>
        <dbReference type="EMBL" id="KAK1124075.1"/>
    </source>
</evidence>
<dbReference type="AlphaFoldDB" id="A0AA40KKS3"/>
<reference evidence="2" key="1">
    <citation type="submission" date="2021-10" db="EMBL/GenBank/DDBJ databases">
        <title>Melipona bicolor Genome sequencing and assembly.</title>
        <authorList>
            <person name="Araujo N.S."/>
            <person name="Arias M.C."/>
        </authorList>
    </citation>
    <scope>NUCLEOTIDE SEQUENCE</scope>
    <source>
        <strain evidence="2">USP_2M_L1-L4_2017</strain>
        <tissue evidence="2">Whole body</tissue>
    </source>
</reference>
<dbReference type="Proteomes" id="UP001177670">
    <property type="component" value="Unassembled WGS sequence"/>
</dbReference>
<dbReference type="GO" id="GO:0005856">
    <property type="term" value="C:cytoskeleton"/>
    <property type="evidence" value="ECO:0007669"/>
    <property type="project" value="TreeGrafter"/>
</dbReference>
<gene>
    <name evidence="2" type="primary">FRMD3</name>
    <name evidence="2" type="ORF">K0M31_007099</name>
</gene>
<name>A0AA40KKS3_9HYME</name>
<evidence type="ECO:0000313" key="3">
    <source>
        <dbReference type="Proteomes" id="UP001177670"/>
    </source>
</evidence>
<dbReference type="Pfam" id="PF00373">
    <property type="entry name" value="FERM_M"/>
    <property type="match status" value="1"/>
</dbReference>
<organism evidence="2 3">
    <name type="scientific">Melipona bicolor</name>
    <dbReference type="NCBI Taxonomy" id="60889"/>
    <lineage>
        <taxon>Eukaryota</taxon>
        <taxon>Metazoa</taxon>
        <taxon>Ecdysozoa</taxon>
        <taxon>Arthropoda</taxon>
        <taxon>Hexapoda</taxon>
        <taxon>Insecta</taxon>
        <taxon>Pterygota</taxon>
        <taxon>Neoptera</taxon>
        <taxon>Endopterygota</taxon>
        <taxon>Hymenoptera</taxon>
        <taxon>Apocrita</taxon>
        <taxon>Aculeata</taxon>
        <taxon>Apoidea</taxon>
        <taxon>Anthophila</taxon>
        <taxon>Apidae</taxon>
        <taxon>Melipona</taxon>
    </lineage>
</organism>
<dbReference type="PROSITE" id="PS50057">
    <property type="entry name" value="FERM_3"/>
    <property type="match status" value="1"/>
</dbReference>
<dbReference type="EMBL" id="JAHYIQ010000019">
    <property type="protein sequence ID" value="KAK1124075.1"/>
    <property type="molecule type" value="Genomic_DNA"/>
</dbReference>
<keyword evidence="3" id="KW-1185">Reference proteome</keyword>
<evidence type="ECO:0000259" key="1">
    <source>
        <dbReference type="PROSITE" id="PS50057"/>
    </source>
</evidence>
<dbReference type="InterPro" id="IPR000299">
    <property type="entry name" value="FERM_domain"/>
</dbReference>
<accession>A0AA40KKS3</accession>
<comment type="caution">
    <text evidence="2">The sequence shown here is derived from an EMBL/GenBank/DDBJ whole genome shotgun (WGS) entry which is preliminary data.</text>
</comment>
<proteinExistence type="predicted"/>
<dbReference type="Gene3D" id="1.20.80.60">
    <property type="match status" value="1"/>
</dbReference>
<dbReference type="InterPro" id="IPR019748">
    <property type="entry name" value="FERM_central"/>
</dbReference>
<dbReference type="SUPFAM" id="SSF47031">
    <property type="entry name" value="Second domain of FERM"/>
    <property type="match status" value="1"/>
</dbReference>
<dbReference type="GO" id="GO:0031032">
    <property type="term" value="P:actomyosin structure organization"/>
    <property type="evidence" value="ECO:0007669"/>
    <property type="project" value="TreeGrafter"/>
</dbReference>